<dbReference type="SUPFAM" id="SSF81321">
    <property type="entry name" value="Family A G protein-coupled receptor-like"/>
    <property type="match status" value="1"/>
</dbReference>
<dbReference type="PANTHER" id="PTHR46641">
    <property type="entry name" value="FMRFAMIDE RECEPTOR-RELATED"/>
    <property type="match status" value="1"/>
</dbReference>
<evidence type="ECO:0000256" key="1">
    <source>
        <dbReference type="ARBA" id="ARBA00004370"/>
    </source>
</evidence>
<keyword evidence="8" id="KW-1185">Reference proteome</keyword>
<dbReference type="PROSITE" id="PS50262">
    <property type="entry name" value="G_PROTEIN_RECEP_F1_2"/>
    <property type="match status" value="1"/>
</dbReference>
<accession>A0A9D4I3C3</accession>
<evidence type="ECO:0000256" key="2">
    <source>
        <dbReference type="ARBA" id="ARBA00022692"/>
    </source>
</evidence>
<protein>
    <recommendedName>
        <fullName evidence="6">G-protein coupled receptors family 1 profile domain-containing protein</fullName>
    </recommendedName>
</protein>
<evidence type="ECO:0000259" key="6">
    <source>
        <dbReference type="PROSITE" id="PS50262"/>
    </source>
</evidence>
<feature type="transmembrane region" description="Helical" evidence="5">
    <location>
        <begin position="54"/>
        <end position="76"/>
    </location>
</feature>
<comment type="caution">
    <text evidence="7">The sequence shown here is derived from an EMBL/GenBank/DDBJ whole genome shotgun (WGS) entry which is preliminary data.</text>
</comment>
<dbReference type="Gene3D" id="1.20.1070.10">
    <property type="entry name" value="Rhodopsin 7-helix transmembrane proteins"/>
    <property type="match status" value="1"/>
</dbReference>
<sequence>MSACFPHDFLECHITYWIWRTVPVLLLVIGTFGNILNIVILLRKRMRQHSISVHLLFLAVADLALLWTSTFSHMYQQVHRINVRNSSAFLCTAFPWINYGIAGFSVWLLVVVTTERVLVTSSFALSKKKLSNKTAVIISCILLAICLLFPLHYYFGFRLDTFPKQTGNFTNLNEMWTVCVKVSETFENFYKNVWPVMIMTVLNIIPMVLIVSGNLTILINIVRHARQMDRVLPENRNAEIRNSRRNRFLYKMLFLVCGCFVVTNLPYNVYLQFWDRIDVSTPRGLARRNMYDAIFLCLTYCNFALNFVLYFVSGTLFKQEFRALSKECVMLVRKGLCFQTSVREASTMYNRTPVINTLT</sequence>
<feature type="transmembrane region" description="Helical" evidence="5">
    <location>
        <begin position="248"/>
        <end position="270"/>
    </location>
</feature>
<evidence type="ECO:0000313" key="7">
    <source>
        <dbReference type="EMBL" id="KAH3741011.1"/>
    </source>
</evidence>
<dbReference type="Proteomes" id="UP000828390">
    <property type="component" value="Unassembled WGS sequence"/>
</dbReference>
<proteinExistence type="predicted"/>
<dbReference type="EMBL" id="JAIWYP010000011">
    <property type="protein sequence ID" value="KAH3741011.1"/>
    <property type="molecule type" value="Genomic_DNA"/>
</dbReference>
<comment type="subcellular location">
    <subcellularLocation>
        <location evidence="1">Membrane</location>
    </subcellularLocation>
</comment>
<feature type="transmembrane region" description="Helical" evidence="5">
    <location>
        <begin position="290"/>
        <end position="312"/>
    </location>
</feature>
<dbReference type="AlphaFoldDB" id="A0A9D4I3C3"/>
<name>A0A9D4I3C3_DREPO</name>
<feature type="transmembrane region" description="Helical" evidence="5">
    <location>
        <begin position="96"/>
        <end position="114"/>
    </location>
</feature>
<keyword evidence="4 5" id="KW-0472">Membrane</keyword>
<keyword evidence="3 5" id="KW-1133">Transmembrane helix</keyword>
<dbReference type="PANTHER" id="PTHR46641:SF25">
    <property type="entry name" value="CNMAMIDE RECEPTOR-RELATED"/>
    <property type="match status" value="1"/>
</dbReference>
<dbReference type="PRINTS" id="PR00237">
    <property type="entry name" value="GPCRRHODOPSN"/>
</dbReference>
<dbReference type="InterPro" id="IPR052954">
    <property type="entry name" value="GPCR-Ligand_Int"/>
</dbReference>
<feature type="transmembrane region" description="Helical" evidence="5">
    <location>
        <begin position="135"/>
        <end position="155"/>
    </location>
</feature>
<feature type="domain" description="G-protein coupled receptors family 1 profile" evidence="6">
    <location>
        <begin position="33"/>
        <end position="310"/>
    </location>
</feature>
<keyword evidence="2 5" id="KW-0812">Transmembrane</keyword>
<dbReference type="InterPro" id="IPR000276">
    <property type="entry name" value="GPCR_Rhodpsn"/>
</dbReference>
<dbReference type="InterPro" id="IPR017452">
    <property type="entry name" value="GPCR_Rhodpsn_7TM"/>
</dbReference>
<gene>
    <name evidence="7" type="ORF">DPMN_047729</name>
</gene>
<dbReference type="GO" id="GO:0004930">
    <property type="term" value="F:G protein-coupled receptor activity"/>
    <property type="evidence" value="ECO:0007669"/>
    <property type="project" value="InterPro"/>
</dbReference>
<dbReference type="Pfam" id="PF00001">
    <property type="entry name" value="7tm_1"/>
    <property type="match status" value="1"/>
</dbReference>
<feature type="transmembrane region" description="Helical" evidence="5">
    <location>
        <begin position="17"/>
        <end position="42"/>
    </location>
</feature>
<evidence type="ECO:0000256" key="5">
    <source>
        <dbReference type="SAM" id="Phobius"/>
    </source>
</evidence>
<evidence type="ECO:0000256" key="4">
    <source>
        <dbReference type="ARBA" id="ARBA00023136"/>
    </source>
</evidence>
<feature type="transmembrane region" description="Helical" evidence="5">
    <location>
        <begin position="196"/>
        <end position="222"/>
    </location>
</feature>
<organism evidence="7 8">
    <name type="scientific">Dreissena polymorpha</name>
    <name type="common">Zebra mussel</name>
    <name type="synonym">Mytilus polymorpha</name>
    <dbReference type="NCBI Taxonomy" id="45954"/>
    <lineage>
        <taxon>Eukaryota</taxon>
        <taxon>Metazoa</taxon>
        <taxon>Spiralia</taxon>
        <taxon>Lophotrochozoa</taxon>
        <taxon>Mollusca</taxon>
        <taxon>Bivalvia</taxon>
        <taxon>Autobranchia</taxon>
        <taxon>Heteroconchia</taxon>
        <taxon>Euheterodonta</taxon>
        <taxon>Imparidentia</taxon>
        <taxon>Neoheterodontei</taxon>
        <taxon>Myida</taxon>
        <taxon>Dreissenoidea</taxon>
        <taxon>Dreissenidae</taxon>
        <taxon>Dreissena</taxon>
    </lineage>
</organism>
<evidence type="ECO:0000256" key="3">
    <source>
        <dbReference type="ARBA" id="ARBA00022989"/>
    </source>
</evidence>
<dbReference type="GO" id="GO:0016020">
    <property type="term" value="C:membrane"/>
    <property type="evidence" value="ECO:0007669"/>
    <property type="project" value="UniProtKB-SubCell"/>
</dbReference>
<reference evidence="7" key="1">
    <citation type="journal article" date="2019" name="bioRxiv">
        <title>The Genome of the Zebra Mussel, Dreissena polymorpha: A Resource for Invasive Species Research.</title>
        <authorList>
            <person name="McCartney M.A."/>
            <person name="Auch B."/>
            <person name="Kono T."/>
            <person name="Mallez S."/>
            <person name="Zhang Y."/>
            <person name="Obille A."/>
            <person name="Becker A."/>
            <person name="Abrahante J.E."/>
            <person name="Garbe J."/>
            <person name="Badalamenti J.P."/>
            <person name="Herman A."/>
            <person name="Mangelson H."/>
            <person name="Liachko I."/>
            <person name="Sullivan S."/>
            <person name="Sone E.D."/>
            <person name="Koren S."/>
            <person name="Silverstein K.A.T."/>
            <person name="Beckman K.B."/>
            <person name="Gohl D.M."/>
        </authorList>
    </citation>
    <scope>NUCLEOTIDE SEQUENCE</scope>
    <source>
        <strain evidence="7">Duluth1</strain>
        <tissue evidence="7">Whole animal</tissue>
    </source>
</reference>
<reference evidence="7" key="2">
    <citation type="submission" date="2020-11" db="EMBL/GenBank/DDBJ databases">
        <authorList>
            <person name="McCartney M.A."/>
            <person name="Auch B."/>
            <person name="Kono T."/>
            <person name="Mallez S."/>
            <person name="Becker A."/>
            <person name="Gohl D.M."/>
            <person name="Silverstein K.A.T."/>
            <person name="Koren S."/>
            <person name="Bechman K.B."/>
            <person name="Herman A."/>
            <person name="Abrahante J.E."/>
            <person name="Garbe J."/>
        </authorList>
    </citation>
    <scope>NUCLEOTIDE SEQUENCE</scope>
    <source>
        <strain evidence="7">Duluth1</strain>
        <tissue evidence="7">Whole animal</tissue>
    </source>
</reference>
<evidence type="ECO:0000313" key="8">
    <source>
        <dbReference type="Proteomes" id="UP000828390"/>
    </source>
</evidence>